<keyword evidence="6" id="KW-0479">Metal-binding</keyword>
<dbReference type="InterPro" id="IPR024283">
    <property type="entry name" value="TOC159_MAD"/>
</dbReference>
<evidence type="ECO:0000256" key="10">
    <source>
        <dbReference type="ARBA" id="ARBA00022842"/>
    </source>
</evidence>
<dbReference type="SUPFAM" id="SSF52540">
    <property type="entry name" value="P-loop containing nucleoside triphosphate hydrolases"/>
    <property type="match status" value="1"/>
</dbReference>
<proteinExistence type="inferred from homology"/>
<dbReference type="GO" id="GO:0016787">
    <property type="term" value="F:hydrolase activity"/>
    <property type="evidence" value="ECO:0007669"/>
    <property type="project" value="UniProtKB-KW"/>
</dbReference>
<evidence type="ECO:0000256" key="7">
    <source>
        <dbReference type="ARBA" id="ARBA00022741"/>
    </source>
</evidence>
<dbReference type="EnsemblPlants" id="OB01G24810.1">
    <property type="protein sequence ID" value="OB01G24810.1"/>
    <property type="gene ID" value="OB01G24810"/>
</dbReference>
<dbReference type="STRING" id="4533.J3KZS5"/>
<comment type="cofactor">
    <cofactor evidence="1">
        <name>Mg(2+)</name>
        <dbReference type="ChEBI" id="CHEBI:18420"/>
    </cofactor>
</comment>
<keyword evidence="12" id="KW-1133">Transmembrane helix</keyword>
<dbReference type="PANTHER" id="PTHR10903:SF135">
    <property type="entry name" value="TRANSLOCASE OF CHLOROPLAST 120, CHLOROPLASTIC-RELATED"/>
    <property type="match status" value="1"/>
</dbReference>
<comment type="similarity">
    <text evidence="16">Belongs to the TRAFAC class TrmE-Era-EngA-EngB-Septin-like GTPase superfamily. AIG1/Toc34/Toc159-like paraseptin GTPase family. TOC159 subfamily.</text>
</comment>
<reference evidence="20" key="2">
    <citation type="submission" date="2013-04" db="UniProtKB">
        <authorList>
            <consortium name="EnsemblPlants"/>
        </authorList>
    </citation>
    <scope>IDENTIFICATION</scope>
</reference>
<keyword evidence="10" id="KW-0460">Magnesium</keyword>
<evidence type="ECO:0000256" key="17">
    <source>
        <dbReference type="SAM" id="Coils"/>
    </source>
</evidence>
<feature type="compositionally biased region" description="Basic and acidic residues" evidence="18">
    <location>
        <begin position="32"/>
        <end position="55"/>
    </location>
</feature>
<feature type="coiled-coil region" evidence="17">
    <location>
        <begin position="1126"/>
        <end position="1153"/>
    </location>
</feature>
<dbReference type="eggNOG" id="ENOG502QR60">
    <property type="taxonomic scope" value="Eukaryota"/>
</dbReference>
<keyword evidence="2" id="KW-0813">Transport</keyword>
<keyword evidence="21" id="KW-1185">Reference proteome</keyword>
<evidence type="ECO:0000313" key="20">
    <source>
        <dbReference type="EnsemblPlants" id="OB01G24810.1"/>
    </source>
</evidence>
<feature type="domain" description="AIG1-type G" evidence="19">
    <location>
        <begin position="3190"/>
        <end position="3418"/>
    </location>
</feature>
<sequence>MAQLLVTGVPVVDDTVYKENNSSNMEYLESKKVKSEEDHKTMLEDSEHSEARDGNNFDQAKLQYLAGNSITTESIQKQTTLDNDEDEVVILPDINGHELENDVLGMDYQNIQCTRVEKIEDKTKFVPNEYCEQDLVHGELEKMSMHEEHDALSKLVPCASKLDNEKETNIREDDKLAHGEVGSLEKNGRLEKIYVLEDKSNFVSDECFKLEKVSTEFEKGKHDRMVVPALHEKTNTPEDEKDKQPFDDTIPIEQDVELLVKDNNIMITEKERIGLEIMESTASTNPELWSIETLSHVDSDQVKLATNYLESNRKTILEASMQKEGTQDDVEYEVADLQNINDNKLELNILELECSQEKTFEDKIKFITRGYPERHVVHVNLENSMIVDTHGSKFSDEKHIIIEEDDKFVYAKVESLVKAISLETMETRKNIMSESESGIDVVHVNDSSQKDVEFRVNEHANQNEFDAGSNVNINCQMNTIQIKTEKDSIAIEKLSYEIEKQEHKVIEDKSNIQKDAEDNETCCHNNSTKGSIDLLLKDVNLMIVEAKQNNLEVVRSIRDNCPELQSIETLCCDESDEVKLARDNFRSDYVAIGEMFIKKEMSTPEDVEDEVANQQDVHEPKLEVNITEAEGQNLFRRLHEDNFENKIKFVGEEHHQQDEFYAELEKSDNNKEHDTVSTIENNACNFEEMRKSSIEVNDELVHAELNSPLKILCLETMETRKNIMSESESGIDVVHVNDSSQKDVEFRVNEHANQNEFDAGSNVNINCQMNTIQIKTEKDSIAIEKLSYEIEKQEHKVIEDKSNIQKDAEDNETCCHNNSTKGGIDLLLKDVNLMIVEAKKNNLEVVRSIRDNCPELQSIETLCCDESDEVKLARDNFRSDYVAIGEMFIKKEMSTPEDVEDEVANQQDVHEPKLEVNITEAEGQNLFRRLHEDNFENKIKFVGEGHHQQDEFYAELEKSDNNKEHDTVSTIENNACNFEEMRKSSIEVNDELVHAELNSPLKILCLETMNTKEDIKSEGDKEIEVVQGNGLSQNMVNSFVNNEYNKNEFQLVDADAIHNYDLTTSEIRMCKYRDVFDKDDSKGYNLSMVEENIEKQETVTVKCEEIVISPRSVDDHKNILAEWEINELVSKEFERLSSKMEEEKKKVLELHDKKTYDHTNSIEGDMELRLKGMNIMTIDKEENDLEVVESLDVNDPYLRSTKSLYYEEGPKVNPSIHYLNSDGVIILGSNMQKEESTQEGVAIEVVGLQDICDHKSDVDVLGLLDQNVKFSREKNIGDKPRFESDEFYDQDMNHVELENSMNNEGHDPLCVIESNTNKLEEKTKHSVNEDDKLADVEMELLVMTANLEIVDTEKGIMSKEEKDIGIVQPNELNQNVVQIVAKKGPAQNEFHMMESFLVSNYSNEFENDDSQSNCLPSVQANIEKEETLTNNIVDSVVSLESTEGQINVLSECKMIEENTSLQMHILEDEDHFVSYKQFEQENICTKFGKISSKIEKQEEKIVVEPQDKNNSVQDVKDRKTFDHANSIKDDMELLRKDVNLTAMDIEESELDAVELVEGNNHDLRSTETLRYEDSDEVNLNIDDLKGHGLTIVESNTEEEVPTLEGIKVEQVSQQDICVSKSNCDVLVLQEQYLKYSLEENTVEKTKLVANEFCEQDMTHVEVEVVRQQDICDFTSKLDVLGLQDQDFKFSCKENIGSNTESISHEFGEQDIVHVELESNANKLKEKIKISVKEDDKLVQAEGELLVMTTTLETMETDKHVASKEEKEREIVKANELSQNMEACFPNEGPNKNEFQLKELATVSNHVIMTKETNEYDYITSLDNDNSQSDCLSLKEVNIKKEETLIRNISESFVFLEGIEDQINVLSKRKMNEENTNLQIQTLEHIDHFVFDEQFEPQSIEFGKLRTKNQKHEEKMVVKPKDKSKTLLDVKDRKTFEHTNSTEANMEFLLKDANLMTIETDGNKLEVMESVGVNDPDLRSTKALCYEESDEGNPNTNYLQRDDLSIVALHTNKETITLEGVELEVVNQQDLYTGKSDWDGLRLHDQNLTCSQQENIVDKTEFVANESREEDIVHFEVEVVDQQDICDHKSEVHVLELMDQNFKFPQEENNRDRTKSIDEEFCEQDMVHVEYENLMNNKENDMMYVIQSSANKLKENTETSIREDDKLVHAEVELSTTTATLEIIETKKCIMSEEGKGVETIHANDLNQNVEFFAKEWPNKNEFHLESVEVSNYFLMNDEILECNYSSAFENDDLHSDCLSSVQANIEKEETLTENITESVASLKGIESQTDVLPEWERNEKNTSLQMEILDNKSHFMSNKQFDLEKISTEFEKLSTEIEKQEQKVVLEPQDKSNMLQDVDVWKTLDHANSIERKMISLLNDDNLMATETMKNKLEVVESIEAKDPMLRSIETIRYKDDNKVNLNTNYFRIDGYTIVESNAKKEAWNAEGVELEAVGQQDICLGKSDWDVLGLHEHNLKCSQDEHILDKTMFVVDSMDGDMELQVKDENSMVMVVDRNQLEVMESIEDNTSIVCSIQTPCGEESGQLKLVRDYLESDCMVIIEPNMLKDTPNDVKVELANQQDIGLVHAMGANEAKFVRNNGESGCLSLIEPNIQPEIPLGKKEDFIRLETTNEHELMLEDLRLEKENIKCFQGECLHDKYDVNENDNHLLDVADGEYENLRYGEDHNPLLFQKTMTSMLEDENEIFGESLSLEQSVDKGSVDIMIEISPMESVEDPVDFVNNIIVDESQDGLKDSIVKQKMALVGQFDISDILEDKSSIMLDLDDEHHDQIEKKIAKGECEMENLNLLHFSREDINSEVKAEVELESTLEAKDDEHAYLVDSKLVQFDKTNDTLFELCSSTIKTEFSKDEVHKILVNSCKQDSYSDLMNLQVKGEMSLDQGRSNNDMMDKKGNELVFLEENKSTNTMWTSQKCEFVKNDTGLVSQDLSRSTLNFTLNDVKKECFMHQYEDTQSMPLSPNMLEKDLNLTLGKKVVPEISQKPTNEEMWSSEKALAEDNHTGKEAYIEGNIDSDDIQMTSHNYEVCDNCAKTKKDDTIESSDNNPAKVMDSPNTLIYIIKQSINGDEKNIDIMASDLKPASSVFHGENMFPQYLSIPSCHAGISSYNDTELPYNLTDMILTEKEKKLHHKLELIRLKFLYILSRMGANTMSFNRDHHHHKASQQEHDSQKNWTFSCNILVLGKIGVGKSSTINSIIGEERTKVGAFDDATANVRLVSSVVDGMKINIIDTPGLRTNVMGQGWNKKVLYTIKSYTKKCPPDIILYVDRLDSWSNYLDDIPLLRTITTAFGKSIWINTIVTFTHAASVPPDNSNGDPMTYETFIAQRSHIFHKTIQQATGDKCPINAISFVENHINYWRNCLDKQVLTTSQDWRNHLLILCYPTKPKYQSKVSFNQKGMKQDTYIDVDDYSKICDDEYEYGQLCTLLPLMKTQFNKLIKGDDIWEHEYNIDGANLEKALILHEPKRLFADKLVEITKEVKKCIIHFNSAFTSKHVNSASNCLGNNIQNAWKQLAYCLWGEITTKNAKHKTIGGLLVTFFGDTMLTRLKVEDWISIGESLLLLGRIDAMRAKGTTTYGVNMESHIKTKYYPINQLMVLLCLSLIKMHGEIVFGIDLRSQCSLGKHSKMALHIGLNNMLSGQINLKMSNSKKVLISLLGLVPLATSMYKSSPYFSKHN</sequence>
<dbReference type="PROSITE" id="PS51720">
    <property type="entry name" value="G_AIG1"/>
    <property type="match status" value="1"/>
</dbReference>
<dbReference type="InterPro" id="IPR045058">
    <property type="entry name" value="GIMA/IAN/Toc"/>
</dbReference>
<reference evidence="20" key="1">
    <citation type="journal article" date="2013" name="Nat. Commun.">
        <title>Whole-genome sequencing of Oryza brachyantha reveals mechanisms underlying Oryza genome evolution.</title>
        <authorList>
            <person name="Chen J."/>
            <person name="Huang Q."/>
            <person name="Gao D."/>
            <person name="Wang J."/>
            <person name="Lang Y."/>
            <person name="Liu T."/>
            <person name="Li B."/>
            <person name="Bai Z."/>
            <person name="Luis Goicoechea J."/>
            <person name="Liang C."/>
            <person name="Chen C."/>
            <person name="Zhang W."/>
            <person name="Sun S."/>
            <person name="Liao Y."/>
            <person name="Zhang X."/>
            <person name="Yang L."/>
            <person name="Song C."/>
            <person name="Wang M."/>
            <person name="Shi J."/>
            <person name="Liu G."/>
            <person name="Liu J."/>
            <person name="Zhou H."/>
            <person name="Zhou W."/>
            <person name="Yu Q."/>
            <person name="An N."/>
            <person name="Chen Y."/>
            <person name="Cai Q."/>
            <person name="Wang B."/>
            <person name="Liu B."/>
            <person name="Min J."/>
            <person name="Huang Y."/>
            <person name="Wu H."/>
            <person name="Li Z."/>
            <person name="Zhang Y."/>
            <person name="Yin Y."/>
            <person name="Song W."/>
            <person name="Jiang J."/>
            <person name="Jackson S.A."/>
            <person name="Wing R.A."/>
            <person name="Wang J."/>
            <person name="Chen M."/>
        </authorList>
    </citation>
    <scope>NUCLEOTIDE SEQUENCE [LARGE SCALE GENOMIC DNA]</scope>
    <source>
        <strain evidence="20">cv. IRGC 101232</strain>
    </source>
</reference>
<dbReference type="PANTHER" id="PTHR10903">
    <property type="entry name" value="GTPASE, IMAP FAMILY MEMBER-RELATED"/>
    <property type="match status" value="1"/>
</dbReference>
<evidence type="ECO:0000313" key="21">
    <source>
        <dbReference type="Proteomes" id="UP000006038"/>
    </source>
</evidence>
<dbReference type="Proteomes" id="UP000006038">
    <property type="component" value="Chromosome 1"/>
</dbReference>
<evidence type="ECO:0000256" key="6">
    <source>
        <dbReference type="ARBA" id="ARBA00022723"/>
    </source>
</evidence>
<dbReference type="GO" id="GO:0009707">
    <property type="term" value="C:chloroplast outer membrane"/>
    <property type="evidence" value="ECO:0007669"/>
    <property type="project" value="UniProtKB-SubCell"/>
</dbReference>
<evidence type="ECO:0000256" key="15">
    <source>
        <dbReference type="ARBA" id="ARBA00023766"/>
    </source>
</evidence>
<dbReference type="InterPro" id="IPR027417">
    <property type="entry name" value="P-loop_NTPase"/>
</dbReference>
<evidence type="ECO:0000256" key="14">
    <source>
        <dbReference type="ARBA" id="ARBA00023136"/>
    </source>
</evidence>
<dbReference type="GO" id="GO:0046872">
    <property type="term" value="F:metal ion binding"/>
    <property type="evidence" value="ECO:0007669"/>
    <property type="project" value="UniProtKB-KW"/>
</dbReference>
<dbReference type="HOGENOM" id="CLU_223635_0_0_1"/>
<organism evidence="20">
    <name type="scientific">Oryza brachyantha</name>
    <name type="common">malo sina</name>
    <dbReference type="NCBI Taxonomy" id="4533"/>
    <lineage>
        <taxon>Eukaryota</taxon>
        <taxon>Viridiplantae</taxon>
        <taxon>Streptophyta</taxon>
        <taxon>Embryophyta</taxon>
        <taxon>Tracheophyta</taxon>
        <taxon>Spermatophyta</taxon>
        <taxon>Magnoliopsida</taxon>
        <taxon>Liliopsida</taxon>
        <taxon>Poales</taxon>
        <taxon>Poaceae</taxon>
        <taxon>BOP clade</taxon>
        <taxon>Oryzoideae</taxon>
        <taxon>Oryzeae</taxon>
        <taxon>Oryzinae</taxon>
        <taxon>Oryza</taxon>
    </lineage>
</organism>
<evidence type="ECO:0000256" key="11">
    <source>
        <dbReference type="ARBA" id="ARBA00022927"/>
    </source>
</evidence>
<dbReference type="Gramene" id="OB01G24810.1">
    <property type="protein sequence ID" value="OB01G24810.1"/>
    <property type="gene ID" value="OB01G24810"/>
</dbReference>
<keyword evidence="7" id="KW-0547">Nucleotide-binding</keyword>
<evidence type="ECO:0000256" key="9">
    <source>
        <dbReference type="ARBA" id="ARBA00022805"/>
    </source>
</evidence>
<evidence type="ECO:0000256" key="12">
    <source>
        <dbReference type="ARBA" id="ARBA00022989"/>
    </source>
</evidence>
<dbReference type="GO" id="GO:0005525">
    <property type="term" value="F:GTP binding"/>
    <property type="evidence" value="ECO:0007669"/>
    <property type="project" value="UniProtKB-KW"/>
</dbReference>
<feature type="region of interest" description="Disordered" evidence="18">
    <location>
        <begin position="32"/>
        <end position="56"/>
    </location>
</feature>
<keyword evidence="13" id="KW-0342">GTP-binding</keyword>
<evidence type="ECO:0000256" key="1">
    <source>
        <dbReference type="ARBA" id="ARBA00001946"/>
    </source>
</evidence>
<evidence type="ECO:0000256" key="13">
    <source>
        <dbReference type="ARBA" id="ARBA00023134"/>
    </source>
</evidence>
<evidence type="ECO:0000256" key="16">
    <source>
        <dbReference type="ARBA" id="ARBA00023775"/>
    </source>
</evidence>
<keyword evidence="5" id="KW-0812">Transmembrane</keyword>
<evidence type="ECO:0000256" key="18">
    <source>
        <dbReference type="SAM" id="MobiDB-lite"/>
    </source>
</evidence>
<dbReference type="InterPro" id="IPR006703">
    <property type="entry name" value="G_AIG1"/>
</dbReference>
<keyword evidence="9" id="KW-1002">Plastid outer membrane</keyword>
<keyword evidence="3" id="KW-0150">Chloroplast</keyword>
<evidence type="ECO:0000256" key="4">
    <source>
        <dbReference type="ARBA" id="ARBA00022640"/>
    </source>
</evidence>
<evidence type="ECO:0000256" key="3">
    <source>
        <dbReference type="ARBA" id="ARBA00022528"/>
    </source>
</evidence>
<accession>J3KZS5</accession>
<dbReference type="GO" id="GO:0015031">
    <property type="term" value="P:protein transport"/>
    <property type="evidence" value="ECO:0007669"/>
    <property type="project" value="UniProtKB-KW"/>
</dbReference>
<keyword evidence="4" id="KW-0934">Plastid</keyword>
<evidence type="ECO:0000256" key="5">
    <source>
        <dbReference type="ARBA" id="ARBA00022692"/>
    </source>
</evidence>
<dbReference type="Gene3D" id="3.40.50.300">
    <property type="entry name" value="P-loop containing nucleotide triphosphate hydrolases"/>
    <property type="match status" value="1"/>
</dbReference>
<evidence type="ECO:0000256" key="8">
    <source>
        <dbReference type="ARBA" id="ARBA00022801"/>
    </source>
</evidence>
<keyword evidence="8" id="KW-0378">Hydrolase</keyword>
<name>J3KZS5_ORYBR</name>
<dbReference type="Pfam" id="PF11886">
    <property type="entry name" value="TOC159_MAD"/>
    <property type="match status" value="1"/>
</dbReference>
<keyword evidence="17" id="KW-0175">Coiled coil</keyword>
<evidence type="ECO:0000256" key="2">
    <source>
        <dbReference type="ARBA" id="ARBA00022448"/>
    </source>
</evidence>
<keyword evidence="14" id="KW-0472">Membrane</keyword>
<dbReference type="Pfam" id="PF04548">
    <property type="entry name" value="AIG1"/>
    <property type="match status" value="1"/>
</dbReference>
<protein>
    <recommendedName>
        <fullName evidence="19">AIG1-type G domain-containing protein</fullName>
    </recommendedName>
</protein>
<evidence type="ECO:0000259" key="19">
    <source>
        <dbReference type="PROSITE" id="PS51720"/>
    </source>
</evidence>
<keyword evidence="11" id="KW-0653">Protein transport</keyword>
<comment type="subcellular location">
    <subcellularLocation>
        <location evidence="15">Plastid</location>
        <location evidence="15">Chloroplast outer membrane</location>
        <topology evidence="15">Single-pass membrane protein</topology>
    </subcellularLocation>
</comment>